<dbReference type="Proteomes" id="UP000184097">
    <property type="component" value="Unassembled WGS sequence"/>
</dbReference>
<dbReference type="InterPro" id="IPR051554">
    <property type="entry name" value="Acetyltransferase_Eis"/>
</dbReference>
<organism evidence="2 3">
    <name type="scientific">Butyrivibrio hungatei DSM 14810</name>
    <dbReference type="NCBI Taxonomy" id="1121132"/>
    <lineage>
        <taxon>Bacteria</taxon>
        <taxon>Bacillati</taxon>
        <taxon>Bacillota</taxon>
        <taxon>Clostridia</taxon>
        <taxon>Lachnospirales</taxon>
        <taxon>Lachnospiraceae</taxon>
        <taxon>Butyrivibrio</taxon>
    </lineage>
</organism>
<dbReference type="PANTHER" id="PTHR37817">
    <property type="entry name" value="N-ACETYLTRANSFERASE EIS"/>
    <property type="match status" value="1"/>
</dbReference>
<evidence type="ECO:0000313" key="2">
    <source>
        <dbReference type="EMBL" id="SHN60123.1"/>
    </source>
</evidence>
<protein>
    <submittedName>
        <fullName evidence="2">Acetyltransferase (GNAT) domain-containing protein</fullName>
    </submittedName>
</protein>
<accession>A0A1M7SNS0</accession>
<keyword evidence="2" id="KW-0808">Transferase</keyword>
<dbReference type="Gene3D" id="3.40.630.30">
    <property type="match status" value="1"/>
</dbReference>
<dbReference type="Pfam" id="PF13527">
    <property type="entry name" value="Acetyltransf_9"/>
    <property type="match status" value="1"/>
</dbReference>
<feature type="domain" description="N-acetyltransferase" evidence="1">
    <location>
        <begin position="1"/>
        <end position="141"/>
    </location>
</feature>
<dbReference type="EMBL" id="FRDH01000008">
    <property type="protein sequence ID" value="SHN60123.1"/>
    <property type="molecule type" value="Genomic_DNA"/>
</dbReference>
<evidence type="ECO:0000259" key="1">
    <source>
        <dbReference type="PROSITE" id="PS51186"/>
    </source>
</evidence>
<dbReference type="PROSITE" id="PS51186">
    <property type="entry name" value="GNAT"/>
    <property type="match status" value="1"/>
</dbReference>
<dbReference type="AlphaFoldDB" id="A0A1M7SNS0"/>
<dbReference type="SUPFAM" id="SSF55729">
    <property type="entry name" value="Acyl-CoA N-acyltransferases (Nat)"/>
    <property type="match status" value="1"/>
</dbReference>
<dbReference type="GO" id="GO:0030649">
    <property type="term" value="P:aminoglycoside antibiotic catabolic process"/>
    <property type="evidence" value="ECO:0007669"/>
    <property type="project" value="TreeGrafter"/>
</dbReference>
<name>A0A1M7SNS0_9FIRM</name>
<evidence type="ECO:0000313" key="3">
    <source>
        <dbReference type="Proteomes" id="UP000184097"/>
    </source>
</evidence>
<gene>
    <name evidence="2" type="ORF">SAMN02745247_02176</name>
</gene>
<proteinExistence type="predicted"/>
<sequence>MITECVDKDQTRKLYEEAFDDPKEFVDYYYSEKCRDNKIIVSIMEGEVLSMLHLNPYYMNLWDTVIKTYYIVAVATREDKRHQGHMSEVFKKTFEILKNEHIPFVFLLPVDEKIYSFMGFEKICDFALDKIKDYEVIKKNYDVYCIWDEIYIKRMAMEDKLREADSGEVLPDSPVIMAKITDLSAFNKAAGCSFISDKEALEFLKTKRIYICEEV</sequence>
<dbReference type="InterPro" id="IPR016181">
    <property type="entry name" value="Acyl_CoA_acyltransferase"/>
</dbReference>
<reference evidence="2 3" key="1">
    <citation type="submission" date="2016-12" db="EMBL/GenBank/DDBJ databases">
        <authorList>
            <person name="Song W.-J."/>
            <person name="Kurnit D.M."/>
        </authorList>
    </citation>
    <scope>NUCLEOTIDE SEQUENCE [LARGE SCALE GENOMIC DNA]</scope>
    <source>
        <strain evidence="2 3">DSM 14810</strain>
    </source>
</reference>
<dbReference type="PANTHER" id="PTHR37817:SF1">
    <property type="entry name" value="N-ACETYLTRANSFERASE EIS"/>
    <property type="match status" value="1"/>
</dbReference>
<dbReference type="InterPro" id="IPR000182">
    <property type="entry name" value="GNAT_dom"/>
</dbReference>
<dbReference type="GO" id="GO:0034069">
    <property type="term" value="F:aminoglycoside N-acetyltransferase activity"/>
    <property type="evidence" value="ECO:0007669"/>
    <property type="project" value="TreeGrafter"/>
</dbReference>
<dbReference type="RefSeq" id="WP_072703966.1">
    <property type="nucleotide sequence ID" value="NZ_FRDH01000008.1"/>
</dbReference>